<feature type="compositionally biased region" description="Polar residues" evidence="1">
    <location>
        <begin position="705"/>
        <end position="714"/>
    </location>
</feature>
<dbReference type="EMBL" id="ONZP01000272">
    <property type="protein sequence ID" value="SPJ79592.1"/>
    <property type="molecule type" value="Genomic_DNA"/>
</dbReference>
<gene>
    <name evidence="2" type="ORF">FTOL_07983</name>
</gene>
<feature type="compositionally biased region" description="Basic and acidic residues" evidence="1">
    <location>
        <begin position="1066"/>
        <end position="1086"/>
    </location>
</feature>
<feature type="compositionally biased region" description="Acidic residues" evidence="1">
    <location>
        <begin position="859"/>
        <end position="869"/>
    </location>
</feature>
<feature type="region of interest" description="Disordered" evidence="1">
    <location>
        <begin position="306"/>
        <end position="368"/>
    </location>
</feature>
<feature type="region of interest" description="Disordered" evidence="1">
    <location>
        <begin position="705"/>
        <end position="810"/>
    </location>
</feature>
<feature type="compositionally biased region" description="Polar residues" evidence="1">
    <location>
        <begin position="1536"/>
        <end position="1548"/>
    </location>
</feature>
<feature type="compositionally biased region" description="Polar residues" evidence="1">
    <location>
        <begin position="1508"/>
        <end position="1517"/>
    </location>
</feature>
<evidence type="ECO:0000256" key="1">
    <source>
        <dbReference type="SAM" id="MobiDB-lite"/>
    </source>
</evidence>
<feature type="compositionally biased region" description="Basic and acidic residues" evidence="1">
    <location>
        <begin position="359"/>
        <end position="368"/>
    </location>
</feature>
<feature type="compositionally biased region" description="Polar residues" evidence="1">
    <location>
        <begin position="1124"/>
        <end position="1147"/>
    </location>
</feature>
<evidence type="ECO:0000313" key="2">
    <source>
        <dbReference type="EMBL" id="SPJ79592.1"/>
    </source>
</evidence>
<feature type="compositionally biased region" description="Polar residues" evidence="1">
    <location>
        <begin position="1021"/>
        <end position="1030"/>
    </location>
</feature>
<feature type="compositionally biased region" description="Polar residues" evidence="1">
    <location>
        <begin position="1471"/>
        <end position="1500"/>
    </location>
</feature>
<protein>
    <submittedName>
        <fullName evidence="2">Uncharacterized protein</fullName>
    </submittedName>
</protein>
<feature type="compositionally biased region" description="Acidic residues" evidence="1">
    <location>
        <begin position="718"/>
        <end position="727"/>
    </location>
</feature>
<feature type="compositionally biased region" description="Low complexity" evidence="1">
    <location>
        <begin position="1040"/>
        <end position="1055"/>
    </location>
</feature>
<feature type="compositionally biased region" description="Polar residues" evidence="1">
    <location>
        <begin position="946"/>
        <end position="977"/>
    </location>
</feature>
<keyword evidence="3" id="KW-1185">Reference proteome</keyword>
<feature type="compositionally biased region" description="Basic and acidic residues" evidence="1">
    <location>
        <begin position="732"/>
        <end position="746"/>
    </location>
</feature>
<reference evidence="2" key="1">
    <citation type="submission" date="2018-03" db="EMBL/GenBank/DDBJ databases">
        <authorList>
            <person name="Guldener U."/>
        </authorList>
    </citation>
    <scope>NUCLEOTIDE SEQUENCE</scope>
</reference>
<accession>A0AAE8MCF8</accession>
<proteinExistence type="predicted"/>
<feature type="compositionally biased region" description="Polar residues" evidence="1">
    <location>
        <begin position="901"/>
        <end position="921"/>
    </location>
</feature>
<feature type="compositionally biased region" description="Basic and acidic residues" evidence="1">
    <location>
        <begin position="579"/>
        <end position="618"/>
    </location>
</feature>
<feature type="compositionally biased region" description="Polar residues" evidence="1">
    <location>
        <begin position="1094"/>
        <end position="1105"/>
    </location>
</feature>
<feature type="compositionally biased region" description="Basic and acidic residues" evidence="1">
    <location>
        <begin position="1582"/>
        <end position="1602"/>
    </location>
</feature>
<dbReference type="Proteomes" id="UP001187734">
    <property type="component" value="Unassembled WGS sequence"/>
</dbReference>
<organism evidence="2 3">
    <name type="scientific">Fusarium torulosum</name>
    <dbReference type="NCBI Taxonomy" id="33205"/>
    <lineage>
        <taxon>Eukaryota</taxon>
        <taxon>Fungi</taxon>
        <taxon>Dikarya</taxon>
        <taxon>Ascomycota</taxon>
        <taxon>Pezizomycotina</taxon>
        <taxon>Sordariomycetes</taxon>
        <taxon>Hypocreomycetidae</taxon>
        <taxon>Hypocreales</taxon>
        <taxon>Nectriaceae</taxon>
        <taxon>Fusarium</taxon>
    </lineage>
</organism>
<evidence type="ECO:0000313" key="3">
    <source>
        <dbReference type="Proteomes" id="UP001187734"/>
    </source>
</evidence>
<feature type="compositionally biased region" description="Polar residues" evidence="1">
    <location>
        <begin position="1156"/>
        <end position="1166"/>
    </location>
</feature>
<sequence>MGVQPGPSLINPEPTQPAGLALLDHIKQLVAACLRSIPNLELSHNKYESISQTITPEIQTILSTIFQRKVDLARPDQVKLKKRSALLTEKERLDHDFQATCRDALVAYERDVDNSVKSLISNLANLFATYKEARFLNSGDMIGNTDPVHLARDGPPGLEPPQSPCRSRLKIKTRGATFTANRYGVFETQKRKRDDDFHSSQKRTRLESTRKSMHYDAVYQNSRAVKKHIIVRRPEDISRPGRYYIIRCDRHNVSFNENPLQAASTHLRMKHKSIKTFTHDSVVDHLGCEVMGCDDEKLEENNSAARKAFERGDEGPTGDNIRVRNRSCSPEPQQRKKPNVQSLKVYGSKGRRTRRSKRHTDQQDDSSHKVDLIPGRVYIIYWTESKQWFAGVLLPLQDLGSIGIQDSIEKIGLLKSLPDCHQYDTSDMSFSWTKGYEDGGPMSSEQHFAFVFFEGVKFPEESHVAWIPIHDIKEWDEEQAQMIEHSEQALDYLRAQEENKPRELGSNDEIRDSANGKFCQQRGEKSLTGCLVCTDSEDELSLLEPQSPLAESSVDPPPTQTNDRITPDTAEEPEPTELEQSRKEELRQAEIRQEELRKEEMRKEAAAETEEFFRKQALLEEQDEDVIMDTQEDDTEPIPTVTQGESPEEVDDVLQLQEDKDQDIVMNTQEDTVESHPERRNEEELVITLGQVDEIDAEMVVETQDSIPITQEQGSPEEVNDVPDENGQEMVIDTREDKSDTTAQEKESEDFANEPQKGENVEKMEEHRPQMFIDTPEDTAEDLPPQGDPADQHDSPSREPSLPCRPNLNRLSSADLANLLSECEDLEMHMSQSEQPGVNESPPVLSTAKPTPSATMEVDALDSEQDDDLTPSPLADIGLPCGKTSQRLTPYAEMGEKASSPPCTSNSPQYQKATRQNSTLTPEPDPKLLASEPSAVQGPVEESETNKQPETLTPTLSVSPVSTRPETSQVQPTTQVAASAKIPFRGLRAPEHQMTEEPAPQRTVPSNVPQAVGVQIPPSVPASSRQSSVNIPPRNIGYLQHPHAQVVQSQQQATQDTHRRHLATPRHPEPIAESPRRSDFRHDSTVSKDLAPQPVSSPGQATTEVLPSWFITGEYPASRPLPTMRQSPKQVAQPRPTSEATTSQYPSTGIPASAPTVAQQPVSRRISSYRLPSIQVPQYTRVGSASKPLPSPTQPGSARRESVTSDLSAPQSMSPPQHSPAAQRDSAALYQTASQLMPSPRQYAMEISRPTSIVQSQPTSHVMASPRIAAMSISRPGSVILCPPPSQTSQPPSPRRSGMNISRPGSVVQNIAAPQVMPSPRQSAREVLWPSTTVRSPSYVSPYQPSTELPRPHTQAYEHQTSQIAASPRQRAMSISRPGSANQHLVSHIAPSPRLTEMELARPNTFDYRHQLPLMASPRPAPMSFSRSGSVVQANAASQVRELPRATMEPPQPNSIAYGIPRSPMMPSPRQMASSLSRPDSTRQGYPASQVTESPLQPSMTLPRPNTAHGQLPSSPYQAARGLHRPGTSLDMQHPPTASSPQMSQTGFPQAKPRMNNRGSFQGGPLPLPIPSANNYVPTAPEAHRSSRPRQEPASHSNESRRHSYSASPVYDQPYSYQSQSQAMELTPRSYQPAYQPANAKNFDVGPAPLLSSLPPHIADLLLQRTGFTWQKHPDYQPSDFINYEGQYQCPFCRIRISKAGTFVDHLQKLCPSTDKLSQAKKPRALRR</sequence>
<feature type="compositionally biased region" description="Low complexity" evidence="1">
    <location>
        <begin position="1461"/>
        <end position="1470"/>
    </location>
</feature>
<feature type="compositionally biased region" description="Polar residues" evidence="1">
    <location>
        <begin position="1204"/>
        <end position="1216"/>
    </location>
</feature>
<feature type="region of interest" description="Disordered" evidence="1">
    <location>
        <begin position="1445"/>
        <end position="1611"/>
    </location>
</feature>
<feature type="compositionally biased region" description="Acidic residues" evidence="1">
    <location>
        <begin position="620"/>
        <end position="636"/>
    </location>
</feature>
<feature type="region of interest" description="Disordered" evidence="1">
    <location>
        <begin position="822"/>
        <end position="1231"/>
    </location>
</feature>
<comment type="caution">
    <text evidence="2">The sequence shown here is derived from an EMBL/GenBank/DDBJ whole genome shotgun (WGS) entry which is preliminary data.</text>
</comment>
<feature type="region of interest" description="Disordered" evidence="1">
    <location>
        <begin position="547"/>
        <end position="650"/>
    </location>
</feature>
<feature type="compositionally biased region" description="Basic and acidic residues" evidence="1">
    <location>
        <begin position="756"/>
        <end position="769"/>
    </location>
</feature>
<feature type="compositionally biased region" description="Basic residues" evidence="1">
    <location>
        <begin position="349"/>
        <end position="358"/>
    </location>
</feature>
<name>A0AAE8MCF8_9HYPO</name>